<organism evidence="1 2">
    <name type="scientific">Panagrolaimus superbus</name>
    <dbReference type="NCBI Taxonomy" id="310955"/>
    <lineage>
        <taxon>Eukaryota</taxon>
        <taxon>Metazoa</taxon>
        <taxon>Ecdysozoa</taxon>
        <taxon>Nematoda</taxon>
        <taxon>Chromadorea</taxon>
        <taxon>Rhabditida</taxon>
        <taxon>Tylenchina</taxon>
        <taxon>Panagrolaimomorpha</taxon>
        <taxon>Panagrolaimoidea</taxon>
        <taxon>Panagrolaimidae</taxon>
        <taxon>Panagrolaimus</taxon>
    </lineage>
</organism>
<sequence length="196" mass="23361">MNILLSPLMRINYIGNIFDADIKVPKLLAFIRYNVMVCRDLPHYSDQNEDQNLLTKLKYLMKVSFPSEDINFESKTEQERAIKKWESAKFHENNFNLPPGSRWIGDINALALELFSTLCYEIEKNPAKKFEAFDKLYSKIFLERNEDLAEVYFKTWHRHLEQYHQEKTLFMENLESYIRSFPKNDVLTMLYISILG</sequence>
<dbReference type="AlphaFoldDB" id="A0A914Y171"/>
<evidence type="ECO:0000313" key="1">
    <source>
        <dbReference type="Proteomes" id="UP000887577"/>
    </source>
</evidence>
<dbReference type="WBParaSite" id="PSU_v2.g13951.t1">
    <property type="protein sequence ID" value="PSU_v2.g13951.t1"/>
    <property type="gene ID" value="PSU_v2.g13951"/>
</dbReference>
<accession>A0A914Y171</accession>
<keyword evidence="1" id="KW-1185">Reference proteome</keyword>
<evidence type="ECO:0000313" key="2">
    <source>
        <dbReference type="WBParaSite" id="PSU_v2.g13951.t1"/>
    </source>
</evidence>
<proteinExistence type="predicted"/>
<protein>
    <submittedName>
        <fullName evidence="2">Uncharacterized protein</fullName>
    </submittedName>
</protein>
<dbReference type="Proteomes" id="UP000887577">
    <property type="component" value="Unplaced"/>
</dbReference>
<name>A0A914Y171_9BILA</name>
<reference evidence="2" key="1">
    <citation type="submission" date="2022-11" db="UniProtKB">
        <authorList>
            <consortium name="WormBaseParasite"/>
        </authorList>
    </citation>
    <scope>IDENTIFICATION</scope>
</reference>